<proteinExistence type="predicted"/>
<feature type="transmembrane region" description="Helical" evidence="1">
    <location>
        <begin position="68"/>
        <end position="91"/>
    </location>
</feature>
<feature type="transmembrane region" description="Helical" evidence="1">
    <location>
        <begin position="36"/>
        <end position="62"/>
    </location>
</feature>
<reference evidence="3" key="1">
    <citation type="submission" date="2017-09" db="EMBL/GenBank/DDBJ databases">
        <title>Depth-based differentiation of microbial function through sediment-hosted aquifers and enrichment of novel symbionts in the deep terrestrial subsurface.</title>
        <authorList>
            <person name="Probst A.J."/>
            <person name="Ladd B."/>
            <person name="Jarett J.K."/>
            <person name="Geller-Mcgrath D.E."/>
            <person name="Sieber C.M.K."/>
            <person name="Emerson J.B."/>
            <person name="Anantharaman K."/>
            <person name="Thomas B.C."/>
            <person name="Malmstrom R."/>
            <person name="Stieglmeier M."/>
            <person name="Klingl A."/>
            <person name="Woyke T."/>
            <person name="Ryan C.M."/>
            <person name="Banfield J.F."/>
        </authorList>
    </citation>
    <scope>NUCLEOTIDE SEQUENCE [LARGE SCALE GENOMIC DNA]</scope>
</reference>
<accession>A0A2M6P0E3</accession>
<feature type="transmembrane region" description="Helical" evidence="1">
    <location>
        <begin position="103"/>
        <end position="125"/>
    </location>
</feature>
<sequence>MLKFILKTIILILGIIALIFLHLGVSFLLPEPINKINIIITFITLFIVIRETGVVIWISLILHLFLELYAVTPFGSILFPSVIATLITYWIHRDVLTNRSWYAAAALSGIFLLIYRIGYTLIASASQILTTKHLTINYTNLAKTFLWEMGCTIILVTILYNILVLFIKRLQKTIIYS</sequence>
<keyword evidence="1" id="KW-0472">Membrane</keyword>
<dbReference type="EMBL" id="PFBW01000166">
    <property type="protein sequence ID" value="PIR77202.1"/>
    <property type="molecule type" value="Genomic_DNA"/>
</dbReference>
<evidence type="ECO:0008006" key="4">
    <source>
        <dbReference type="Google" id="ProtNLM"/>
    </source>
</evidence>
<gene>
    <name evidence="2" type="ORF">COU30_03765</name>
</gene>
<keyword evidence="1" id="KW-0812">Transmembrane</keyword>
<organism evidence="2 3">
    <name type="scientific">Candidatus Magasanikbacteria bacterium CG10_big_fil_rev_8_21_14_0_10_38_6</name>
    <dbReference type="NCBI Taxonomy" id="1974647"/>
    <lineage>
        <taxon>Bacteria</taxon>
        <taxon>Candidatus Magasanikiibacteriota</taxon>
    </lineage>
</organism>
<protein>
    <recommendedName>
        <fullName evidence="4">Rod shape-determining protein MreD</fullName>
    </recommendedName>
</protein>
<feature type="transmembrane region" description="Helical" evidence="1">
    <location>
        <begin position="6"/>
        <end position="29"/>
    </location>
</feature>
<keyword evidence="1" id="KW-1133">Transmembrane helix</keyword>
<dbReference type="Proteomes" id="UP000228528">
    <property type="component" value="Unassembled WGS sequence"/>
</dbReference>
<evidence type="ECO:0000256" key="1">
    <source>
        <dbReference type="SAM" id="Phobius"/>
    </source>
</evidence>
<comment type="caution">
    <text evidence="2">The sequence shown here is derived from an EMBL/GenBank/DDBJ whole genome shotgun (WGS) entry which is preliminary data.</text>
</comment>
<feature type="transmembrane region" description="Helical" evidence="1">
    <location>
        <begin position="145"/>
        <end position="167"/>
    </location>
</feature>
<dbReference type="AlphaFoldDB" id="A0A2M6P0E3"/>
<name>A0A2M6P0E3_9BACT</name>
<evidence type="ECO:0000313" key="2">
    <source>
        <dbReference type="EMBL" id="PIR77202.1"/>
    </source>
</evidence>
<evidence type="ECO:0000313" key="3">
    <source>
        <dbReference type="Proteomes" id="UP000228528"/>
    </source>
</evidence>